<dbReference type="PANTHER" id="PTHR35908">
    <property type="entry name" value="HYPOTHETICAL FUSION PROTEIN"/>
    <property type="match status" value="1"/>
</dbReference>
<accession>A0A7W9GXU1</accession>
<dbReference type="Proteomes" id="UP000542813">
    <property type="component" value="Unassembled WGS sequence"/>
</dbReference>
<feature type="domain" description="Glyoxalase-like" evidence="1">
    <location>
        <begin position="10"/>
        <end position="151"/>
    </location>
</feature>
<dbReference type="PANTHER" id="PTHR35908:SF1">
    <property type="entry name" value="CONSERVED PROTEIN"/>
    <property type="match status" value="1"/>
</dbReference>
<dbReference type="Gene3D" id="3.10.180.10">
    <property type="entry name" value="2,3-Dihydroxybiphenyl 1,2-Dioxygenase, domain 1"/>
    <property type="match status" value="1"/>
</dbReference>
<evidence type="ECO:0000313" key="2">
    <source>
        <dbReference type="EMBL" id="MBB5791992.1"/>
    </source>
</evidence>
<keyword evidence="3" id="KW-1185">Reference proteome</keyword>
<dbReference type="InterPro" id="IPR041581">
    <property type="entry name" value="Glyoxalase_6"/>
</dbReference>
<dbReference type="SUPFAM" id="SSF54593">
    <property type="entry name" value="Glyoxalase/Bleomycin resistance protein/Dihydroxybiphenyl dioxygenase"/>
    <property type="match status" value="1"/>
</dbReference>
<dbReference type="AlphaFoldDB" id="A0A7W9GXU1"/>
<evidence type="ECO:0000259" key="1">
    <source>
        <dbReference type="Pfam" id="PF18029"/>
    </source>
</evidence>
<protein>
    <recommendedName>
        <fullName evidence="1">Glyoxalase-like domain-containing protein</fullName>
    </recommendedName>
</protein>
<reference evidence="2 3" key="1">
    <citation type="submission" date="2020-08" db="EMBL/GenBank/DDBJ databases">
        <title>Sequencing the genomes of 1000 actinobacteria strains.</title>
        <authorList>
            <person name="Klenk H.-P."/>
        </authorList>
    </citation>
    <scope>NUCLEOTIDE SEQUENCE [LARGE SCALE GENOMIC DNA]</scope>
    <source>
        <strain evidence="2 3">DSM 102122</strain>
    </source>
</reference>
<evidence type="ECO:0000313" key="3">
    <source>
        <dbReference type="Proteomes" id="UP000542813"/>
    </source>
</evidence>
<name>A0A7W9GXU1_9ACTN</name>
<organism evidence="2 3">
    <name type="scientific">Jiangella mangrovi</name>
    <dbReference type="NCBI Taxonomy" id="1524084"/>
    <lineage>
        <taxon>Bacteria</taxon>
        <taxon>Bacillati</taxon>
        <taxon>Actinomycetota</taxon>
        <taxon>Actinomycetes</taxon>
        <taxon>Jiangellales</taxon>
        <taxon>Jiangellaceae</taxon>
        <taxon>Jiangella</taxon>
    </lineage>
</organism>
<dbReference type="EMBL" id="JACHMM010000001">
    <property type="protein sequence ID" value="MBB5791992.1"/>
    <property type="molecule type" value="Genomic_DNA"/>
</dbReference>
<sequence>MPRASEIFNIAFDAADPRRLAEFWAVALGYQLEPPPDGFGTWEEALVAWNVPEADWDSASAIIDPRGVLPRLLFQKVPEPKTAKNRVHLDVRGWRYGAGGEVPPEAERLAAAAAKVAELLAAGATVVATVEEYGNTWTVLQDPEGNEFCVT</sequence>
<gene>
    <name evidence="2" type="ORF">HD601_006567</name>
</gene>
<proteinExistence type="predicted"/>
<comment type="caution">
    <text evidence="2">The sequence shown here is derived from an EMBL/GenBank/DDBJ whole genome shotgun (WGS) entry which is preliminary data.</text>
</comment>
<dbReference type="RefSeq" id="WP_184829191.1">
    <property type="nucleotide sequence ID" value="NZ_JACHMM010000001.1"/>
</dbReference>
<dbReference type="Pfam" id="PF18029">
    <property type="entry name" value="Glyoxalase_6"/>
    <property type="match status" value="1"/>
</dbReference>
<dbReference type="InterPro" id="IPR029068">
    <property type="entry name" value="Glyas_Bleomycin-R_OHBP_Dase"/>
</dbReference>